<feature type="non-terminal residue" evidence="1">
    <location>
        <position position="87"/>
    </location>
</feature>
<proteinExistence type="predicted"/>
<organism evidence="1 2">
    <name type="scientific">Pristionchus fissidentatus</name>
    <dbReference type="NCBI Taxonomy" id="1538716"/>
    <lineage>
        <taxon>Eukaryota</taxon>
        <taxon>Metazoa</taxon>
        <taxon>Ecdysozoa</taxon>
        <taxon>Nematoda</taxon>
        <taxon>Chromadorea</taxon>
        <taxon>Rhabditida</taxon>
        <taxon>Rhabditina</taxon>
        <taxon>Diplogasteromorpha</taxon>
        <taxon>Diplogasteroidea</taxon>
        <taxon>Neodiplogasteridae</taxon>
        <taxon>Pristionchus</taxon>
    </lineage>
</organism>
<reference evidence="1" key="1">
    <citation type="submission" date="2023-10" db="EMBL/GenBank/DDBJ databases">
        <title>Genome assembly of Pristionchus species.</title>
        <authorList>
            <person name="Yoshida K."/>
            <person name="Sommer R.J."/>
        </authorList>
    </citation>
    <scope>NUCLEOTIDE SEQUENCE</scope>
    <source>
        <strain evidence="1">RS5133</strain>
    </source>
</reference>
<dbReference type="InterPro" id="IPR036770">
    <property type="entry name" value="Ankyrin_rpt-contain_sf"/>
</dbReference>
<feature type="non-terminal residue" evidence="1">
    <location>
        <position position="1"/>
    </location>
</feature>
<protein>
    <recommendedName>
        <fullName evidence="3">Ankyrin repeat protein</fullName>
    </recommendedName>
</protein>
<gene>
    <name evidence="1" type="ORF">PFISCL1PPCAC_3823</name>
</gene>
<evidence type="ECO:0000313" key="2">
    <source>
        <dbReference type="Proteomes" id="UP001432322"/>
    </source>
</evidence>
<name>A0AAV5UZ34_9BILA</name>
<dbReference type="Proteomes" id="UP001432322">
    <property type="component" value="Unassembled WGS sequence"/>
</dbReference>
<dbReference type="AlphaFoldDB" id="A0AAV5UZ34"/>
<accession>A0AAV5UZ34</accession>
<dbReference type="Gene3D" id="1.25.40.20">
    <property type="entry name" value="Ankyrin repeat-containing domain"/>
    <property type="match status" value="1"/>
</dbReference>
<dbReference type="InterPro" id="IPR002110">
    <property type="entry name" value="Ankyrin_rpt"/>
</dbReference>
<evidence type="ECO:0008006" key="3">
    <source>
        <dbReference type="Google" id="ProtNLM"/>
    </source>
</evidence>
<sequence length="87" mass="9338">PVRDDFRRTLLHAAAYAGYSACISTMLLIEEEEGYPLINQLVHWKDTEGETALHVACAEGKTDCVITLCSSMVHALGGADKNALSGS</sequence>
<evidence type="ECO:0000313" key="1">
    <source>
        <dbReference type="EMBL" id="GMT12526.1"/>
    </source>
</evidence>
<dbReference type="EMBL" id="BTSY01000001">
    <property type="protein sequence ID" value="GMT12526.1"/>
    <property type="molecule type" value="Genomic_DNA"/>
</dbReference>
<comment type="caution">
    <text evidence="1">The sequence shown here is derived from an EMBL/GenBank/DDBJ whole genome shotgun (WGS) entry which is preliminary data.</text>
</comment>
<dbReference type="SUPFAM" id="SSF48403">
    <property type="entry name" value="Ankyrin repeat"/>
    <property type="match status" value="1"/>
</dbReference>
<dbReference type="Pfam" id="PF12796">
    <property type="entry name" value="Ank_2"/>
    <property type="match status" value="1"/>
</dbReference>
<keyword evidence="2" id="KW-1185">Reference proteome</keyword>